<feature type="transmembrane region" description="Helical" evidence="1">
    <location>
        <begin position="67"/>
        <end position="84"/>
    </location>
</feature>
<feature type="transmembrane region" description="Helical" evidence="1">
    <location>
        <begin position="105"/>
        <end position="123"/>
    </location>
</feature>
<feature type="transmembrane region" description="Helical" evidence="1">
    <location>
        <begin position="33"/>
        <end position="52"/>
    </location>
</feature>
<keyword evidence="1" id="KW-0812">Transmembrane</keyword>
<protein>
    <submittedName>
        <fullName evidence="2">Unannotated protein</fullName>
    </submittedName>
</protein>
<keyword evidence="1" id="KW-1133">Transmembrane helix</keyword>
<organism evidence="2">
    <name type="scientific">freshwater metagenome</name>
    <dbReference type="NCBI Taxonomy" id="449393"/>
    <lineage>
        <taxon>unclassified sequences</taxon>
        <taxon>metagenomes</taxon>
        <taxon>ecological metagenomes</taxon>
    </lineage>
</organism>
<evidence type="ECO:0000256" key="1">
    <source>
        <dbReference type="SAM" id="Phobius"/>
    </source>
</evidence>
<keyword evidence="1" id="KW-0472">Membrane</keyword>
<accession>A0A6J6BKK3</accession>
<dbReference type="EMBL" id="CAEZSN010000031">
    <property type="protein sequence ID" value="CAB4538953.1"/>
    <property type="molecule type" value="Genomic_DNA"/>
</dbReference>
<sequence length="125" mass="13749">MAWVKRYAELESARSQGLEVAPGRGYAVSDMPVILTFGSAAAGMSVLVSALYLDSSAIRNFYEAPEVAWLAIPFLMYLIGRLWFKAHRGQMNQDPILFLFKDFPSLLAVAASAVILVLAHMGWPV</sequence>
<dbReference type="AlphaFoldDB" id="A0A6J6BKK3"/>
<reference evidence="2" key="1">
    <citation type="submission" date="2020-05" db="EMBL/GenBank/DDBJ databases">
        <authorList>
            <person name="Chiriac C."/>
            <person name="Salcher M."/>
            <person name="Ghai R."/>
            <person name="Kavagutti S V."/>
        </authorList>
    </citation>
    <scope>NUCLEOTIDE SEQUENCE</scope>
</reference>
<gene>
    <name evidence="2" type="ORF">UFOPK1433_00398</name>
</gene>
<evidence type="ECO:0000313" key="2">
    <source>
        <dbReference type="EMBL" id="CAB4538953.1"/>
    </source>
</evidence>
<proteinExistence type="predicted"/>
<name>A0A6J6BKK3_9ZZZZ</name>